<feature type="domain" description="RanBP2-type" evidence="9">
    <location>
        <begin position="153"/>
        <end position="184"/>
    </location>
</feature>
<comment type="subcellular location">
    <subcellularLocation>
        <location evidence="1">Nucleus</location>
    </subcellularLocation>
</comment>
<comment type="caution">
    <text evidence="10">The sequence shown here is derived from an EMBL/GenBank/DDBJ whole genome shotgun (WGS) entry which is preliminary data.</text>
</comment>
<dbReference type="PROSITE" id="PS50199">
    <property type="entry name" value="ZF_RANBP2_2"/>
    <property type="match status" value="1"/>
</dbReference>
<evidence type="ECO:0000256" key="8">
    <source>
        <dbReference type="SAM" id="MobiDB-lite"/>
    </source>
</evidence>
<feature type="compositionally biased region" description="Basic and acidic residues" evidence="8">
    <location>
        <begin position="336"/>
        <end position="352"/>
    </location>
</feature>
<feature type="compositionally biased region" description="Basic and acidic residues" evidence="8">
    <location>
        <begin position="44"/>
        <end position="63"/>
    </location>
</feature>
<evidence type="ECO:0000256" key="2">
    <source>
        <dbReference type="ARBA" id="ARBA00022723"/>
    </source>
</evidence>
<dbReference type="GO" id="GO:0005634">
    <property type="term" value="C:nucleus"/>
    <property type="evidence" value="ECO:0007669"/>
    <property type="project" value="UniProtKB-SubCell"/>
</dbReference>
<keyword evidence="6" id="KW-0539">Nucleus</keyword>
<dbReference type="GO" id="GO:0006355">
    <property type="term" value="P:regulation of DNA-templated transcription"/>
    <property type="evidence" value="ECO:0007669"/>
    <property type="project" value="InterPro"/>
</dbReference>
<keyword evidence="11" id="KW-1185">Reference proteome</keyword>
<dbReference type="GO" id="GO:0003723">
    <property type="term" value="F:RNA binding"/>
    <property type="evidence" value="ECO:0007669"/>
    <property type="project" value="UniProtKB-KW"/>
</dbReference>
<dbReference type="SUPFAM" id="SSF90209">
    <property type="entry name" value="Ran binding protein zinc finger-like"/>
    <property type="match status" value="1"/>
</dbReference>
<sequence length="358" mass="40364">MGSREKDHKTPHQPLLSSLVVRPTDSGGGGGGGGAGAGSDYEPGEVRRDPPPFSRSDRDDGHGYRMRAGSVSPVRRRDAHHRFSPGFEHSDGARTRGFGNGRDTGRYRDFSPPYGHGKDGGRFSGRDYDHSARGPGSLRVEGLPRNNPNVRPREGDWICSDPSCKNLNFARREHCNNCNRPRYASSGSPRRGYPGPPPFPPRQRVPATPLDHSPGRIMNGGYRSPPRGWPRDAPRDFRAARPPARHEGRFPDPLVRSDRQDYPEDDPRDRYRYDRPMLPDWGHRDRGRDNYFNERRGYGRRPLSPPPAPAVLPRGWASNIRDRSRSPTRGGGQPRDYQRDICMNRRRDDRRGVGRGAF</sequence>
<reference evidence="10" key="1">
    <citation type="submission" date="2020-06" db="EMBL/GenBank/DDBJ databases">
        <authorList>
            <person name="Li T."/>
            <person name="Hu X."/>
            <person name="Zhang T."/>
            <person name="Song X."/>
            <person name="Zhang H."/>
            <person name="Dai N."/>
            <person name="Sheng W."/>
            <person name="Hou X."/>
            <person name="Wei L."/>
        </authorList>
    </citation>
    <scope>NUCLEOTIDE SEQUENCE</scope>
    <source>
        <strain evidence="10">3651</strain>
        <tissue evidence="10">Leaf</tissue>
    </source>
</reference>
<feature type="region of interest" description="Disordered" evidence="8">
    <location>
        <begin position="1"/>
        <end position="157"/>
    </location>
</feature>
<evidence type="ECO:0000256" key="1">
    <source>
        <dbReference type="ARBA" id="ARBA00004123"/>
    </source>
</evidence>
<feature type="compositionally biased region" description="Gly residues" evidence="8">
    <location>
        <begin position="26"/>
        <end position="37"/>
    </location>
</feature>
<dbReference type="Proteomes" id="UP001293254">
    <property type="component" value="Unassembled WGS sequence"/>
</dbReference>
<feature type="compositionally biased region" description="Basic and acidic residues" evidence="8">
    <location>
        <begin position="116"/>
        <end position="132"/>
    </location>
</feature>
<evidence type="ECO:0000256" key="3">
    <source>
        <dbReference type="ARBA" id="ARBA00022771"/>
    </source>
</evidence>
<feature type="compositionally biased region" description="Pro residues" evidence="8">
    <location>
        <begin position="194"/>
        <end position="203"/>
    </location>
</feature>
<evidence type="ECO:0000256" key="5">
    <source>
        <dbReference type="ARBA" id="ARBA00022884"/>
    </source>
</evidence>
<dbReference type="EMBL" id="JACGWO010000003">
    <property type="protein sequence ID" value="KAK4430746.1"/>
    <property type="molecule type" value="Genomic_DNA"/>
</dbReference>
<dbReference type="AlphaFoldDB" id="A0AAE2CQF4"/>
<dbReference type="Gene3D" id="4.10.1060.10">
    <property type="entry name" value="Zinc finger, RanBP2-type"/>
    <property type="match status" value="1"/>
</dbReference>
<dbReference type="FunFam" id="4.10.1060.10:FF:000017">
    <property type="entry name" value="FUS RNA-binding protein"/>
    <property type="match status" value="1"/>
</dbReference>
<feature type="compositionally biased region" description="Basic and acidic residues" evidence="8">
    <location>
        <begin position="229"/>
        <end position="297"/>
    </location>
</feature>
<dbReference type="SMART" id="SM00547">
    <property type="entry name" value="ZnF_RBZ"/>
    <property type="match status" value="1"/>
</dbReference>
<evidence type="ECO:0000259" key="9">
    <source>
        <dbReference type="PROSITE" id="PS50199"/>
    </source>
</evidence>
<evidence type="ECO:0000256" key="7">
    <source>
        <dbReference type="PROSITE-ProRule" id="PRU00322"/>
    </source>
</evidence>
<gene>
    <name evidence="10" type="ORF">Salat_0836300</name>
</gene>
<evidence type="ECO:0000313" key="11">
    <source>
        <dbReference type="Proteomes" id="UP001293254"/>
    </source>
</evidence>
<keyword evidence="4" id="KW-0862">Zinc</keyword>
<dbReference type="GO" id="GO:0008270">
    <property type="term" value="F:zinc ion binding"/>
    <property type="evidence" value="ECO:0007669"/>
    <property type="project" value="UniProtKB-KW"/>
</dbReference>
<name>A0AAE2CQF4_9LAMI</name>
<accession>A0AAE2CQF4</accession>
<dbReference type="InterPro" id="IPR036443">
    <property type="entry name" value="Znf_RanBP2_sf"/>
</dbReference>
<dbReference type="PROSITE" id="PS01358">
    <property type="entry name" value="ZF_RANBP2_1"/>
    <property type="match status" value="1"/>
</dbReference>
<keyword evidence="5" id="KW-0694">RNA-binding</keyword>
<dbReference type="InterPro" id="IPR034870">
    <property type="entry name" value="TET_fam"/>
</dbReference>
<evidence type="ECO:0000313" key="10">
    <source>
        <dbReference type="EMBL" id="KAK4430746.1"/>
    </source>
</evidence>
<proteinExistence type="predicted"/>
<feature type="region of interest" description="Disordered" evidence="8">
    <location>
        <begin position="181"/>
        <end position="358"/>
    </location>
</feature>
<keyword evidence="2" id="KW-0479">Metal-binding</keyword>
<protein>
    <submittedName>
        <fullName evidence="10">TATA-binding protein-associated factor 2N</fullName>
    </submittedName>
</protein>
<dbReference type="InterPro" id="IPR001876">
    <property type="entry name" value="Znf_RanBP2"/>
</dbReference>
<evidence type="ECO:0000256" key="6">
    <source>
        <dbReference type="ARBA" id="ARBA00023242"/>
    </source>
</evidence>
<dbReference type="PANTHER" id="PTHR23238">
    <property type="entry name" value="RNA BINDING PROTEIN"/>
    <property type="match status" value="1"/>
</dbReference>
<feature type="compositionally biased region" description="Basic and acidic residues" evidence="8">
    <location>
        <begin position="1"/>
        <end position="10"/>
    </location>
</feature>
<keyword evidence="3 7" id="KW-0863">Zinc-finger</keyword>
<evidence type="ECO:0000256" key="4">
    <source>
        <dbReference type="ARBA" id="ARBA00022833"/>
    </source>
</evidence>
<reference evidence="10" key="2">
    <citation type="journal article" date="2024" name="Plant">
        <title>Genomic evolution and insights into agronomic trait innovations of Sesamum species.</title>
        <authorList>
            <person name="Miao H."/>
            <person name="Wang L."/>
            <person name="Qu L."/>
            <person name="Liu H."/>
            <person name="Sun Y."/>
            <person name="Le M."/>
            <person name="Wang Q."/>
            <person name="Wei S."/>
            <person name="Zheng Y."/>
            <person name="Lin W."/>
            <person name="Duan Y."/>
            <person name="Cao H."/>
            <person name="Xiong S."/>
            <person name="Wang X."/>
            <person name="Wei L."/>
            <person name="Li C."/>
            <person name="Ma Q."/>
            <person name="Ju M."/>
            <person name="Zhao R."/>
            <person name="Li G."/>
            <person name="Mu C."/>
            <person name="Tian Q."/>
            <person name="Mei H."/>
            <person name="Zhang T."/>
            <person name="Gao T."/>
            <person name="Zhang H."/>
        </authorList>
    </citation>
    <scope>NUCLEOTIDE SEQUENCE</scope>
    <source>
        <strain evidence="10">3651</strain>
    </source>
</reference>
<organism evidence="10 11">
    <name type="scientific">Sesamum alatum</name>
    <dbReference type="NCBI Taxonomy" id="300844"/>
    <lineage>
        <taxon>Eukaryota</taxon>
        <taxon>Viridiplantae</taxon>
        <taxon>Streptophyta</taxon>
        <taxon>Embryophyta</taxon>
        <taxon>Tracheophyta</taxon>
        <taxon>Spermatophyta</taxon>
        <taxon>Magnoliopsida</taxon>
        <taxon>eudicotyledons</taxon>
        <taxon>Gunneridae</taxon>
        <taxon>Pentapetalae</taxon>
        <taxon>asterids</taxon>
        <taxon>lamiids</taxon>
        <taxon>Lamiales</taxon>
        <taxon>Pedaliaceae</taxon>
        <taxon>Sesamum</taxon>
    </lineage>
</organism>